<dbReference type="InterPro" id="IPR020449">
    <property type="entry name" value="Tscrpt_reg_AraC-type_HTH"/>
</dbReference>
<evidence type="ECO:0000313" key="6">
    <source>
        <dbReference type="Proteomes" id="UP000005938"/>
    </source>
</evidence>
<dbReference type="GO" id="GO:0003700">
    <property type="term" value="F:DNA-binding transcription factor activity"/>
    <property type="evidence" value="ECO:0007669"/>
    <property type="project" value="InterPro"/>
</dbReference>
<evidence type="ECO:0000256" key="3">
    <source>
        <dbReference type="ARBA" id="ARBA00023163"/>
    </source>
</evidence>
<keyword evidence="6" id="KW-1185">Reference proteome</keyword>
<name>I0W7Q7_9FLAO</name>
<keyword evidence="3" id="KW-0804">Transcription</keyword>
<keyword evidence="2" id="KW-0238">DNA-binding</keyword>
<protein>
    <submittedName>
        <fullName evidence="5">AraC family transcriptional regulator</fullName>
    </submittedName>
</protein>
<gene>
    <name evidence="5" type="ORF">W5A_12986</name>
</gene>
<comment type="caution">
    <text evidence="5">The sequence shown here is derived from an EMBL/GenBank/DDBJ whole genome shotgun (WGS) entry which is preliminary data.</text>
</comment>
<evidence type="ECO:0000259" key="4">
    <source>
        <dbReference type="PROSITE" id="PS01124"/>
    </source>
</evidence>
<dbReference type="eggNOG" id="COG2207">
    <property type="taxonomic scope" value="Bacteria"/>
</dbReference>
<evidence type="ECO:0000256" key="1">
    <source>
        <dbReference type="ARBA" id="ARBA00023015"/>
    </source>
</evidence>
<dbReference type="Gene3D" id="1.10.10.60">
    <property type="entry name" value="Homeodomain-like"/>
    <property type="match status" value="2"/>
</dbReference>
<dbReference type="GO" id="GO:0043565">
    <property type="term" value="F:sequence-specific DNA binding"/>
    <property type="evidence" value="ECO:0007669"/>
    <property type="project" value="InterPro"/>
</dbReference>
<feature type="domain" description="HTH araC/xylS-type" evidence="4">
    <location>
        <begin position="223"/>
        <end position="320"/>
    </location>
</feature>
<evidence type="ECO:0000313" key="5">
    <source>
        <dbReference type="EMBL" id="EID72423.1"/>
    </source>
</evidence>
<dbReference type="PANTHER" id="PTHR47893:SF1">
    <property type="entry name" value="REGULATORY PROTEIN PCHR"/>
    <property type="match status" value="1"/>
</dbReference>
<sequence>MFSLKYQISNPESWHQEMAKQIPIETSGNSFLLQNSFGSGGGQFVALQPGLWIEQLDLTLKEQLSVEILPKQHNDYFSVTFWLTNAQVKQQLQERELQFKYDNVSIVLVSSTIHTAYNLPINEEIKTFMIWMSKEWMLENVVSTKNAGLRQVFERDAPIYYTESLDYKFKYLLDKTDFTHSEKLPLLINTLQLLNCFFRNLEQHSCANLASLHLHNSDLKKLMIVREYINANPLKEISLEFMSTMAGMSLSKFKRLFKEVFRTTPYKYCLKIKLEIAMELLQTNKYSVSEVGFLIGYSNLSQFSKAFKNYHGLLPSEVKS</sequence>
<dbReference type="Pfam" id="PF12833">
    <property type="entry name" value="HTH_18"/>
    <property type="match status" value="1"/>
</dbReference>
<dbReference type="EMBL" id="AJJU01000037">
    <property type="protein sequence ID" value="EID72423.1"/>
    <property type="molecule type" value="Genomic_DNA"/>
</dbReference>
<accession>I0W7Q7</accession>
<dbReference type="OrthoDB" id="9803764at2"/>
<dbReference type="PROSITE" id="PS00041">
    <property type="entry name" value="HTH_ARAC_FAMILY_1"/>
    <property type="match status" value="1"/>
</dbReference>
<dbReference type="SUPFAM" id="SSF46689">
    <property type="entry name" value="Homeodomain-like"/>
    <property type="match status" value="2"/>
</dbReference>
<evidence type="ECO:0000256" key="2">
    <source>
        <dbReference type="ARBA" id="ARBA00023125"/>
    </source>
</evidence>
<organism evidence="5 6">
    <name type="scientific">Imtechella halotolerans K1</name>
    <dbReference type="NCBI Taxonomy" id="946077"/>
    <lineage>
        <taxon>Bacteria</taxon>
        <taxon>Pseudomonadati</taxon>
        <taxon>Bacteroidota</taxon>
        <taxon>Flavobacteriia</taxon>
        <taxon>Flavobacteriales</taxon>
        <taxon>Flavobacteriaceae</taxon>
        <taxon>Imtechella</taxon>
    </lineage>
</organism>
<dbReference type="RefSeq" id="WP_008241365.1">
    <property type="nucleotide sequence ID" value="NZ_AJJU01000037.1"/>
</dbReference>
<keyword evidence="1" id="KW-0805">Transcription regulation</keyword>
<dbReference type="STRING" id="946077.W5A_12986"/>
<dbReference type="AlphaFoldDB" id="I0W7Q7"/>
<dbReference type="SMART" id="SM00342">
    <property type="entry name" value="HTH_ARAC"/>
    <property type="match status" value="1"/>
</dbReference>
<dbReference type="PRINTS" id="PR00032">
    <property type="entry name" value="HTHARAC"/>
</dbReference>
<dbReference type="PANTHER" id="PTHR47893">
    <property type="entry name" value="REGULATORY PROTEIN PCHR"/>
    <property type="match status" value="1"/>
</dbReference>
<proteinExistence type="predicted"/>
<dbReference type="InterPro" id="IPR018062">
    <property type="entry name" value="HTH_AraC-typ_CS"/>
</dbReference>
<dbReference type="InterPro" id="IPR009057">
    <property type="entry name" value="Homeodomain-like_sf"/>
</dbReference>
<dbReference type="InterPro" id="IPR053142">
    <property type="entry name" value="PchR_regulatory_protein"/>
</dbReference>
<dbReference type="PROSITE" id="PS01124">
    <property type="entry name" value="HTH_ARAC_FAMILY_2"/>
    <property type="match status" value="1"/>
</dbReference>
<dbReference type="InterPro" id="IPR018060">
    <property type="entry name" value="HTH_AraC"/>
</dbReference>
<dbReference type="Proteomes" id="UP000005938">
    <property type="component" value="Unassembled WGS sequence"/>
</dbReference>
<reference evidence="5 6" key="1">
    <citation type="journal article" date="2012" name="J. Bacteriol.">
        <title>Genome Sequence of the Halotolerant Bacterium Imtechella halotolerans K1T.</title>
        <authorList>
            <person name="Kumar S."/>
            <person name="Vikram S."/>
            <person name="Subramanian S."/>
            <person name="Raghava G.P."/>
            <person name="Pinnaka A.K."/>
        </authorList>
    </citation>
    <scope>NUCLEOTIDE SEQUENCE [LARGE SCALE GENOMIC DNA]</scope>
    <source>
        <strain evidence="5 6">K1</strain>
    </source>
</reference>